<proteinExistence type="inferred from homology"/>
<dbReference type="PANTHER" id="PTHR12625:SF0">
    <property type="entry name" value="PROTEIN LILIPOD"/>
    <property type="match status" value="1"/>
</dbReference>
<feature type="transmembrane region" description="Helical" evidence="3">
    <location>
        <begin position="66"/>
        <end position="89"/>
    </location>
</feature>
<organism evidence="4 5">
    <name type="scientific">Biomphalaria glabrata</name>
    <name type="common">Bloodfluke planorb</name>
    <name type="synonym">Freshwater snail</name>
    <dbReference type="NCBI Taxonomy" id="6526"/>
    <lineage>
        <taxon>Eukaryota</taxon>
        <taxon>Metazoa</taxon>
        <taxon>Spiralia</taxon>
        <taxon>Lophotrochozoa</taxon>
        <taxon>Mollusca</taxon>
        <taxon>Gastropoda</taxon>
        <taxon>Heterobranchia</taxon>
        <taxon>Euthyneura</taxon>
        <taxon>Panpulmonata</taxon>
        <taxon>Hygrophila</taxon>
        <taxon>Lymnaeoidea</taxon>
        <taxon>Planorbidae</taxon>
        <taxon>Biomphalaria</taxon>
    </lineage>
</organism>
<dbReference type="GO" id="GO:0005886">
    <property type="term" value="C:plasma membrane"/>
    <property type="evidence" value="ECO:0007669"/>
    <property type="project" value="TreeGrafter"/>
</dbReference>
<dbReference type="Proteomes" id="UP000076420">
    <property type="component" value="Unassembled WGS sequence"/>
</dbReference>
<keyword evidence="3" id="KW-0472">Membrane</keyword>
<evidence type="ECO:0000313" key="4">
    <source>
        <dbReference type="EnsemblMetazoa" id="BGLB018543-PA"/>
    </source>
</evidence>
<comment type="similarity">
    <text evidence="1">Belongs to the LIMR family.</text>
</comment>
<name>A0A2C9KF29_BIOGL</name>
<dbReference type="PRINTS" id="PR01692">
    <property type="entry name" value="LIPOCALINIMR"/>
</dbReference>
<dbReference type="VEuPathDB" id="VectorBase:BGLB018543"/>
<dbReference type="STRING" id="6526.A0A2C9KF29"/>
<feature type="transmembrane region" description="Helical" evidence="3">
    <location>
        <begin position="29"/>
        <end position="46"/>
    </location>
</feature>
<feature type="region of interest" description="Disordered" evidence="2">
    <location>
        <begin position="111"/>
        <end position="140"/>
    </location>
</feature>
<evidence type="ECO:0000256" key="3">
    <source>
        <dbReference type="SAM" id="Phobius"/>
    </source>
</evidence>
<feature type="compositionally biased region" description="Polar residues" evidence="2">
    <location>
        <begin position="114"/>
        <end position="134"/>
    </location>
</feature>
<dbReference type="EnsemblMetazoa" id="BGLB018543-RA">
    <property type="protein sequence ID" value="BGLB018543-PA"/>
    <property type="gene ID" value="BGLB018543"/>
</dbReference>
<dbReference type="VEuPathDB" id="VectorBase:BGLAX_034668"/>
<dbReference type="Pfam" id="PF04791">
    <property type="entry name" value="LMBR1"/>
    <property type="match status" value="1"/>
</dbReference>
<protein>
    <recommendedName>
        <fullName evidence="6">Limb development membrane protein 1</fullName>
    </recommendedName>
</protein>
<reference evidence="4" key="1">
    <citation type="submission" date="2020-05" db="UniProtKB">
        <authorList>
            <consortium name="EnsemblMetazoa"/>
        </authorList>
    </citation>
    <scope>IDENTIFICATION</scope>
    <source>
        <strain evidence="4">BB02</strain>
    </source>
</reference>
<dbReference type="KEGG" id="bgt:106050168"/>
<accession>A0A2C9KF29</accession>
<evidence type="ECO:0000313" key="5">
    <source>
        <dbReference type="Proteomes" id="UP000076420"/>
    </source>
</evidence>
<sequence length="140" mass="15533">MVASVVGFYSLPYLCNLQPKRADTSMVKIILNCVVILLLSSALPILSKTLGITNFDLVGNFGSMDWLGNFYIILLYNILFAVSTALCLFTKFTSAVRREIYDRLNAAFQRGKKTSTQPSHTPSANTLQVTNSKSETLKEE</sequence>
<dbReference type="InterPro" id="IPR006876">
    <property type="entry name" value="LMBR1-like_membr_prot"/>
</dbReference>
<keyword evidence="3" id="KW-0812">Transmembrane</keyword>
<dbReference type="InterPro" id="IPR008075">
    <property type="entry name" value="LIMR"/>
</dbReference>
<evidence type="ECO:0008006" key="6">
    <source>
        <dbReference type="Google" id="ProtNLM"/>
    </source>
</evidence>
<evidence type="ECO:0000256" key="1">
    <source>
        <dbReference type="ARBA" id="ARBA00010487"/>
    </source>
</evidence>
<dbReference type="AlphaFoldDB" id="A0A2C9KF29"/>
<dbReference type="GO" id="GO:0007165">
    <property type="term" value="P:signal transduction"/>
    <property type="evidence" value="ECO:0007669"/>
    <property type="project" value="TreeGrafter"/>
</dbReference>
<dbReference type="PANTHER" id="PTHR12625">
    <property type="entry name" value="LIPOCALIN-1 INTERACTING MEMBRANE RECEPTOR LIMR"/>
    <property type="match status" value="1"/>
</dbReference>
<gene>
    <name evidence="4" type="primary">106050168</name>
</gene>
<keyword evidence="3" id="KW-1133">Transmembrane helix</keyword>
<dbReference type="GO" id="GO:0004888">
    <property type="term" value="F:transmembrane signaling receptor activity"/>
    <property type="evidence" value="ECO:0007669"/>
    <property type="project" value="TreeGrafter"/>
</dbReference>
<evidence type="ECO:0000256" key="2">
    <source>
        <dbReference type="SAM" id="MobiDB-lite"/>
    </source>
</evidence>